<sequence length="84" mass="9414">MAETTAKWENDYTGRKKRPESIRKWLLFNCARGAGQLPGVVAKVTGGYASWCNGHQLVEGGQRMAVGMLDRRRVQKAGEFKCKQ</sequence>
<accession>A0AAN7WXS5</accession>
<evidence type="ECO:0000313" key="2">
    <source>
        <dbReference type="Proteomes" id="UP001346869"/>
    </source>
</evidence>
<dbReference type="EMBL" id="JAUZQC010000022">
    <property type="protein sequence ID" value="KAK5850716.1"/>
    <property type="molecule type" value="Genomic_DNA"/>
</dbReference>
<dbReference type="Proteomes" id="UP001346869">
    <property type="component" value="Unassembled WGS sequence"/>
</dbReference>
<protein>
    <submittedName>
        <fullName evidence="1">Uncharacterized protein</fullName>
    </submittedName>
</protein>
<evidence type="ECO:0000313" key="1">
    <source>
        <dbReference type="EMBL" id="KAK5850716.1"/>
    </source>
</evidence>
<proteinExistence type="predicted"/>
<dbReference type="AlphaFoldDB" id="A0AAN7WXS5"/>
<reference evidence="1 2" key="2">
    <citation type="journal article" date="2023" name="Mol. Biol. Evol.">
        <title>Genomics of Secondarily Temperate Adaptation in the Only Non-Antarctic Icefish.</title>
        <authorList>
            <person name="Rivera-Colon A.G."/>
            <person name="Rayamajhi N."/>
            <person name="Minhas B.F."/>
            <person name="Madrigal G."/>
            <person name="Bilyk K.T."/>
            <person name="Yoon V."/>
            <person name="Hune M."/>
            <person name="Gregory S."/>
            <person name="Cheng C.H.C."/>
            <person name="Catchen J.M."/>
        </authorList>
    </citation>
    <scope>NUCLEOTIDE SEQUENCE [LARGE SCALE GENOMIC DNA]</scope>
    <source>
        <strain evidence="1">JMC-PN-2008</strain>
    </source>
</reference>
<comment type="caution">
    <text evidence="1">The sequence shown here is derived from an EMBL/GenBank/DDBJ whole genome shotgun (WGS) entry which is preliminary data.</text>
</comment>
<organism evidence="1 2">
    <name type="scientific">Eleginops maclovinus</name>
    <name type="common">Patagonian blennie</name>
    <name type="synonym">Eleginus maclovinus</name>
    <dbReference type="NCBI Taxonomy" id="56733"/>
    <lineage>
        <taxon>Eukaryota</taxon>
        <taxon>Metazoa</taxon>
        <taxon>Chordata</taxon>
        <taxon>Craniata</taxon>
        <taxon>Vertebrata</taxon>
        <taxon>Euteleostomi</taxon>
        <taxon>Actinopterygii</taxon>
        <taxon>Neopterygii</taxon>
        <taxon>Teleostei</taxon>
        <taxon>Neoteleostei</taxon>
        <taxon>Acanthomorphata</taxon>
        <taxon>Eupercaria</taxon>
        <taxon>Perciformes</taxon>
        <taxon>Notothenioidei</taxon>
        <taxon>Eleginopidae</taxon>
        <taxon>Eleginops</taxon>
    </lineage>
</organism>
<keyword evidence="2" id="KW-1185">Reference proteome</keyword>
<gene>
    <name evidence="1" type="ORF">PBY51_001568</name>
</gene>
<name>A0AAN7WXS5_ELEMC</name>
<reference evidence="1 2" key="1">
    <citation type="journal article" date="2023" name="Genes (Basel)">
        <title>Chromosome-Level Genome Assembly and Circadian Gene Repertoire of the Patagonia Blennie Eleginops maclovinus-The Closest Ancestral Proxy of Antarctic Cryonotothenioids.</title>
        <authorList>
            <person name="Cheng C.C."/>
            <person name="Rivera-Colon A.G."/>
            <person name="Minhas B.F."/>
            <person name="Wilson L."/>
            <person name="Rayamajhi N."/>
            <person name="Vargas-Chacoff L."/>
            <person name="Catchen J.M."/>
        </authorList>
    </citation>
    <scope>NUCLEOTIDE SEQUENCE [LARGE SCALE GENOMIC DNA]</scope>
    <source>
        <strain evidence="1">JMC-PN-2008</strain>
    </source>
</reference>